<evidence type="ECO:0000256" key="11">
    <source>
        <dbReference type="RuleBase" id="RU362091"/>
    </source>
</evidence>
<dbReference type="Proteomes" id="UP000762676">
    <property type="component" value="Unassembled WGS sequence"/>
</dbReference>
<evidence type="ECO:0000256" key="1">
    <source>
        <dbReference type="ARBA" id="ARBA00004651"/>
    </source>
</evidence>
<keyword evidence="10" id="KW-0739">Sodium transport</keyword>
<feature type="transmembrane region" description="Helical" evidence="12">
    <location>
        <begin position="196"/>
        <end position="216"/>
    </location>
</feature>
<feature type="transmembrane region" description="Helical" evidence="12">
    <location>
        <begin position="12"/>
        <end position="33"/>
    </location>
</feature>
<evidence type="ECO:0000313" key="13">
    <source>
        <dbReference type="EMBL" id="GFS12311.1"/>
    </source>
</evidence>
<evidence type="ECO:0000256" key="2">
    <source>
        <dbReference type="ARBA" id="ARBA00006434"/>
    </source>
</evidence>
<comment type="caution">
    <text evidence="13">The sequence shown here is derived from an EMBL/GenBank/DDBJ whole genome shotgun (WGS) entry which is preliminary data.</text>
</comment>
<keyword evidence="7" id="KW-0915">Sodium</keyword>
<keyword evidence="4" id="KW-1003">Cell membrane</keyword>
<reference evidence="13 14" key="1">
    <citation type="journal article" date="2021" name="Elife">
        <title>Chloroplast acquisition without the gene transfer in kleptoplastic sea slugs, Plakobranchus ocellatus.</title>
        <authorList>
            <person name="Maeda T."/>
            <person name="Takahashi S."/>
            <person name="Yoshida T."/>
            <person name="Shimamura S."/>
            <person name="Takaki Y."/>
            <person name="Nagai Y."/>
            <person name="Toyoda A."/>
            <person name="Suzuki Y."/>
            <person name="Arimoto A."/>
            <person name="Ishii H."/>
            <person name="Satoh N."/>
            <person name="Nishiyama T."/>
            <person name="Hasebe M."/>
            <person name="Maruyama T."/>
            <person name="Minagawa J."/>
            <person name="Obokata J."/>
            <person name="Shigenobu S."/>
        </authorList>
    </citation>
    <scope>NUCLEOTIDE SEQUENCE [LARGE SCALE GENOMIC DNA]</scope>
</reference>
<evidence type="ECO:0000256" key="3">
    <source>
        <dbReference type="ARBA" id="ARBA00022448"/>
    </source>
</evidence>
<evidence type="ECO:0000256" key="9">
    <source>
        <dbReference type="ARBA" id="ARBA00023136"/>
    </source>
</evidence>
<feature type="transmembrane region" description="Helical" evidence="12">
    <location>
        <begin position="222"/>
        <end position="244"/>
    </location>
</feature>
<dbReference type="EMBL" id="BMAT01009707">
    <property type="protein sequence ID" value="GFS12311.1"/>
    <property type="molecule type" value="Genomic_DNA"/>
</dbReference>
<keyword evidence="14" id="KW-1185">Reference proteome</keyword>
<keyword evidence="9 12" id="KW-0472">Membrane</keyword>
<comment type="similarity">
    <text evidence="2 11">Belongs to the sodium:solute symporter (SSF) (TC 2.A.21) family.</text>
</comment>
<evidence type="ECO:0000256" key="4">
    <source>
        <dbReference type="ARBA" id="ARBA00022475"/>
    </source>
</evidence>
<feature type="non-terminal residue" evidence="13">
    <location>
        <position position="317"/>
    </location>
</feature>
<keyword evidence="5 12" id="KW-0812">Transmembrane</keyword>
<dbReference type="InterPro" id="IPR051163">
    <property type="entry name" value="Sodium:Solute_Symporter_SSF"/>
</dbReference>
<dbReference type="InterPro" id="IPR038377">
    <property type="entry name" value="Na/Glc_symporter_sf"/>
</dbReference>
<dbReference type="Pfam" id="PF00474">
    <property type="entry name" value="SSF"/>
    <property type="match status" value="2"/>
</dbReference>
<comment type="subcellular location">
    <subcellularLocation>
        <location evidence="1">Cell membrane</location>
        <topology evidence="1">Multi-pass membrane protein</topology>
    </subcellularLocation>
</comment>
<dbReference type="GO" id="GO:0015293">
    <property type="term" value="F:symporter activity"/>
    <property type="evidence" value="ECO:0007669"/>
    <property type="project" value="TreeGrafter"/>
</dbReference>
<dbReference type="GO" id="GO:0005886">
    <property type="term" value="C:plasma membrane"/>
    <property type="evidence" value="ECO:0007669"/>
    <property type="project" value="UniProtKB-SubCell"/>
</dbReference>
<name>A0AAV4ITG1_9GAST</name>
<dbReference type="InterPro" id="IPR001734">
    <property type="entry name" value="Na/solute_symporter"/>
</dbReference>
<dbReference type="AlphaFoldDB" id="A0AAV4ITG1"/>
<feature type="transmembrane region" description="Helical" evidence="12">
    <location>
        <begin position="99"/>
        <end position="124"/>
    </location>
</feature>
<accession>A0AAV4ITG1</accession>
<keyword evidence="6 12" id="KW-1133">Transmembrane helix</keyword>
<proteinExistence type="inferred from homology"/>
<protein>
    <submittedName>
        <fullName evidence="13">Sodium-coupled monocarboxylate transporter 2</fullName>
    </submittedName>
</protein>
<feature type="transmembrane region" description="Helical" evidence="12">
    <location>
        <begin position="60"/>
        <end position="78"/>
    </location>
</feature>
<dbReference type="Gene3D" id="1.20.1730.10">
    <property type="entry name" value="Sodium/glucose cotransporter"/>
    <property type="match status" value="1"/>
</dbReference>
<organism evidence="13 14">
    <name type="scientific">Elysia marginata</name>
    <dbReference type="NCBI Taxonomy" id="1093978"/>
    <lineage>
        <taxon>Eukaryota</taxon>
        <taxon>Metazoa</taxon>
        <taxon>Spiralia</taxon>
        <taxon>Lophotrochozoa</taxon>
        <taxon>Mollusca</taxon>
        <taxon>Gastropoda</taxon>
        <taxon>Heterobranchia</taxon>
        <taxon>Euthyneura</taxon>
        <taxon>Panpulmonata</taxon>
        <taxon>Sacoglossa</taxon>
        <taxon>Placobranchoidea</taxon>
        <taxon>Plakobranchidae</taxon>
        <taxon>Elysia</taxon>
    </lineage>
</organism>
<feature type="transmembrane region" description="Helical" evidence="12">
    <location>
        <begin position="295"/>
        <end position="316"/>
    </location>
</feature>
<feature type="transmembrane region" description="Helical" evidence="12">
    <location>
        <begin position="165"/>
        <end position="184"/>
    </location>
</feature>
<evidence type="ECO:0000256" key="7">
    <source>
        <dbReference type="ARBA" id="ARBA00023053"/>
    </source>
</evidence>
<dbReference type="PROSITE" id="PS50283">
    <property type="entry name" value="NA_SOLUT_SYMP_3"/>
    <property type="match status" value="1"/>
</dbReference>
<evidence type="ECO:0000256" key="6">
    <source>
        <dbReference type="ARBA" id="ARBA00022989"/>
    </source>
</evidence>
<evidence type="ECO:0000256" key="10">
    <source>
        <dbReference type="ARBA" id="ARBA00023201"/>
    </source>
</evidence>
<keyword evidence="3" id="KW-0813">Transport</keyword>
<gene>
    <name evidence="13" type="ORF">ElyMa_004856000</name>
</gene>
<dbReference type="PANTHER" id="PTHR42985">
    <property type="entry name" value="SODIUM-COUPLED MONOCARBOXYLATE TRANSPORTER"/>
    <property type="match status" value="1"/>
</dbReference>
<sequence>MKAVLWTDCFQVVMMLVGLLAILVRGATTIGSWDAAWESAKRTNRVFFDDFRLDPTIRHTFWTLVIGAYFTWVSVFGVNQAQVQRTVTCRSLKQAQFAMWMNCPGLCLILYLCCFIGIYMAAFYENCDPLKADTISSGLNSISAAILEDCIRNYSKEIPDNKARLISQGLALVFGVVCLALTYVASQLGSVLQAALSLFGMIGGPLLGVFSLGMFFPWANSIGAFTGLFGSLTFMFWIGVGAAVEKPPQTKALRCISNCNITAFNNETFTAVMAPWKVTKPYDTSPPNELYTLSYLWYSATAVATCIVLGLVVSFIT</sequence>
<evidence type="ECO:0000256" key="12">
    <source>
        <dbReference type="SAM" id="Phobius"/>
    </source>
</evidence>
<keyword evidence="8" id="KW-0406">Ion transport</keyword>
<dbReference type="GO" id="GO:0006814">
    <property type="term" value="P:sodium ion transport"/>
    <property type="evidence" value="ECO:0007669"/>
    <property type="project" value="UniProtKB-KW"/>
</dbReference>
<evidence type="ECO:0000313" key="14">
    <source>
        <dbReference type="Proteomes" id="UP000762676"/>
    </source>
</evidence>
<dbReference type="PANTHER" id="PTHR42985:SF2">
    <property type="entry name" value="SODIUM-DEPENDENT MULTIVITAMIN TRANSPORTER"/>
    <property type="match status" value="1"/>
</dbReference>
<evidence type="ECO:0000256" key="5">
    <source>
        <dbReference type="ARBA" id="ARBA00022692"/>
    </source>
</evidence>
<evidence type="ECO:0000256" key="8">
    <source>
        <dbReference type="ARBA" id="ARBA00023065"/>
    </source>
</evidence>